<comment type="subcellular location">
    <subcellularLocation>
        <location evidence="6">Nucleus</location>
    </subcellularLocation>
</comment>
<feature type="compositionally biased region" description="Basic and acidic residues" evidence="7">
    <location>
        <begin position="114"/>
        <end position="123"/>
    </location>
</feature>
<comment type="similarity">
    <text evidence="1">Belongs to the DMRT family.</text>
</comment>
<dbReference type="PROSITE" id="PS40000">
    <property type="entry name" value="DM_1"/>
    <property type="match status" value="1"/>
</dbReference>
<feature type="domain" description="DM" evidence="8">
    <location>
        <begin position="19"/>
        <end position="66"/>
    </location>
</feature>
<evidence type="ECO:0000256" key="7">
    <source>
        <dbReference type="SAM" id="MobiDB-lite"/>
    </source>
</evidence>
<gene>
    <name evidence="9" type="ORF">CVLEPA_LOCUS31297</name>
</gene>
<evidence type="ECO:0000256" key="5">
    <source>
        <dbReference type="ARBA" id="ARBA00023242"/>
    </source>
</evidence>
<dbReference type="SMART" id="SM00301">
    <property type="entry name" value="DM"/>
    <property type="match status" value="1"/>
</dbReference>
<dbReference type="EMBL" id="CAWYQH010000174">
    <property type="protein sequence ID" value="CAK8697797.1"/>
    <property type="molecule type" value="Genomic_DNA"/>
</dbReference>
<evidence type="ECO:0000256" key="4">
    <source>
        <dbReference type="ARBA" id="ARBA00023125"/>
    </source>
</evidence>
<reference evidence="9 10" key="1">
    <citation type="submission" date="2024-02" db="EMBL/GenBank/DDBJ databases">
        <authorList>
            <person name="Daric V."/>
            <person name="Darras S."/>
        </authorList>
    </citation>
    <scope>NUCLEOTIDE SEQUENCE [LARGE SCALE GENOMIC DNA]</scope>
</reference>
<evidence type="ECO:0000256" key="3">
    <source>
        <dbReference type="ARBA" id="ARBA00022833"/>
    </source>
</evidence>
<evidence type="ECO:0000313" key="9">
    <source>
        <dbReference type="EMBL" id="CAK8697797.1"/>
    </source>
</evidence>
<dbReference type="InterPro" id="IPR036407">
    <property type="entry name" value="DM_DNA-bd_sf"/>
</dbReference>
<feature type="region of interest" description="Disordered" evidence="7">
    <location>
        <begin position="85"/>
        <end position="150"/>
    </location>
</feature>
<dbReference type="CDD" id="cd14370">
    <property type="entry name" value="CUE_DMA"/>
    <property type="match status" value="1"/>
</dbReference>
<dbReference type="SUPFAM" id="SSF46934">
    <property type="entry name" value="UBA-like"/>
    <property type="match status" value="1"/>
</dbReference>
<dbReference type="InterPro" id="IPR009060">
    <property type="entry name" value="UBA-like_sf"/>
</dbReference>
<comment type="caution">
    <text evidence="9">The sequence shown here is derived from an EMBL/GenBank/DDBJ whole genome shotgun (WGS) entry which is preliminary data.</text>
</comment>
<dbReference type="PROSITE" id="PS50809">
    <property type="entry name" value="DM_2"/>
    <property type="match status" value="1"/>
</dbReference>
<name>A0ABP0H1Z8_CLALP</name>
<evidence type="ECO:0000256" key="1">
    <source>
        <dbReference type="ARBA" id="ARBA00006834"/>
    </source>
</evidence>
<evidence type="ECO:0000259" key="8">
    <source>
        <dbReference type="PROSITE" id="PS50809"/>
    </source>
</evidence>
<evidence type="ECO:0000313" key="10">
    <source>
        <dbReference type="Proteomes" id="UP001642483"/>
    </source>
</evidence>
<proteinExistence type="inferred from homology"/>
<evidence type="ECO:0000256" key="6">
    <source>
        <dbReference type="PROSITE-ProRule" id="PRU00070"/>
    </source>
</evidence>
<sequence length="349" mass="38705">MNGIISYPKTEKGTRKPKCARCRNHGTISWLKGHKRQCPYRDCTCAKCKLIAERQKVMAAQVALKRQQAAEDAIALGLRAIADPSSGYTWNKTPQSTLSNDETNINEKSNSHTSKTDVQKEDENNANQTAEDEDKNKFSNPQVNENEEKVNISRSIAATCRPGKLSHMEILTRLFPNQKQSVLELVLQGCNGDTMKAIEHFLFANEMQHCDASVCSSSDKNEKRKMSQLSADCKRIKTNGTEMLFQTAFSNPPFAPGLHVSPIMSPFDRSAVALGRTQIPLCFNLGSTFVGSSFANRFSSISHETLLADEKQVQTPTMHSMCASTSSTPYAHKTQGFYSANHPHSGVFY</sequence>
<dbReference type="InterPro" id="IPR001275">
    <property type="entry name" value="DM_DNA-bd"/>
</dbReference>
<dbReference type="Pfam" id="PF00751">
    <property type="entry name" value="DM"/>
    <property type="match status" value="1"/>
</dbReference>
<dbReference type="PANTHER" id="PTHR12322">
    <property type="entry name" value="DOUBLESEX AND MAB-3 RELATED TRANSCRIPTION FACTOR DMRT"/>
    <property type="match status" value="1"/>
</dbReference>
<feature type="compositionally biased region" description="Polar residues" evidence="7">
    <location>
        <begin position="86"/>
        <end position="113"/>
    </location>
</feature>
<keyword evidence="3 6" id="KW-0862">Zinc</keyword>
<dbReference type="SUPFAM" id="SSF82927">
    <property type="entry name" value="Cysteine-rich DNA binding domain, (DM domain)"/>
    <property type="match status" value="1"/>
</dbReference>
<keyword evidence="5 6" id="KW-0539">Nucleus</keyword>
<evidence type="ECO:0000256" key="2">
    <source>
        <dbReference type="ARBA" id="ARBA00022723"/>
    </source>
</evidence>
<dbReference type="PANTHER" id="PTHR12322:SF118">
    <property type="entry name" value="DM DOMAIN-CONTAINING PROTEIN"/>
    <property type="match status" value="1"/>
</dbReference>
<keyword evidence="2 6" id="KW-0479">Metal-binding</keyword>
<dbReference type="Proteomes" id="UP001642483">
    <property type="component" value="Unassembled WGS sequence"/>
</dbReference>
<protein>
    <recommendedName>
        <fullName evidence="8">DM domain-containing protein</fullName>
    </recommendedName>
</protein>
<dbReference type="Gene3D" id="4.10.1040.10">
    <property type="entry name" value="DM DNA-binding domain"/>
    <property type="match status" value="1"/>
</dbReference>
<dbReference type="InterPro" id="IPR005173">
    <property type="entry name" value="DMA"/>
</dbReference>
<accession>A0ABP0H1Z8</accession>
<dbReference type="InterPro" id="IPR026607">
    <property type="entry name" value="DMRT"/>
</dbReference>
<dbReference type="Pfam" id="PF03474">
    <property type="entry name" value="DMA"/>
    <property type="match status" value="1"/>
</dbReference>
<keyword evidence="10" id="KW-1185">Reference proteome</keyword>
<feature type="DNA-binding region" description="DM" evidence="6">
    <location>
        <begin position="19"/>
        <end position="66"/>
    </location>
</feature>
<organism evidence="9 10">
    <name type="scientific">Clavelina lepadiformis</name>
    <name type="common">Light-bulb sea squirt</name>
    <name type="synonym">Ascidia lepadiformis</name>
    <dbReference type="NCBI Taxonomy" id="159417"/>
    <lineage>
        <taxon>Eukaryota</taxon>
        <taxon>Metazoa</taxon>
        <taxon>Chordata</taxon>
        <taxon>Tunicata</taxon>
        <taxon>Ascidiacea</taxon>
        <taxon>Aplousobranchia</taxon>
        <taxon>Clavelinidae</taxon>
        <taxon>Clavelina</taxon>
    </lineage>
</organism>
<keyword evidence="4 6" id="KW-0238">DNA-binding</keyword>